<evidence type="ECO:0000313" key="3">
    <source>
        <dbReference type="EMBL" id="TRZ38698.1"/>
    </source>
</evidence>
<dbReference type="EMBL" id="RIBP01000004">
    <property type="protein sequence ID" value="TRZ38698.1"/>
    <property type="molecule type" value="Genomic_DNA"/>
</dbReference>
<keyword evidence="2" id="KW-0812">Transmembrane</keyword>
<gene>
    <name evidence="3" type="ORF">CEQ21_25360</name>
</gene>
<feature type="transmembrane region" description="Helical" evidence="2">
    <location>
        <begin position="6"/>
        <end position="25"/>
    </location>
</feature>
<evidence type="ECO:0008006" key="5">
    <source>
        <dbReference type="Google" id="ProtNLM"/>
    </source>
</evidence>
<evidence type="ECO:0000313" key="4">
    <source>
        <dbReference type="Proteomes" id="UP000319837"/>
    </source>
</evidence>
<keyword evidence="1" id="KW-0175">Coiled coil</keyword>
<comment type="caution">
    <text evidence="3">The sequence shown here is derived from an EMBL/GenBank/DDBJ whole genome shotgun (WGS) entry which is preliminary data.</text>
</comment>
<accession>A0A553SNY2</accession>
<evidence type="ECO:0000256" key="2">
    <source>
        <dbReference type="SAM" id="Phobius"/>
    </source>
</evidence>
<feature type="coiled-coil region" evidence="1">
    <location>
        <begin position="41"/>
        <end position="79"/>
    </location>
</feature>
<protein>
    <recommendedName>
        <fullName evidence="5">Swarming motility protein SwrB</fullName>
    </recommendedName>
</protein>
<name>A0A553SNY2_NIACI</name>
<evidence type="ECO:0000256" key="1">
    <source>
        <dbReference type="SAM" id="Coils"/>
    </source>
</evidence>
<dbReference type="Proteomes" id="UP000319837">
    <property type="component" value="Unassembled WGS sequence"/>
</dbReference>
<sequence length="204" mass="23633">MVNFLLVFSIALNILALLCIALLFIRQNRLAAFESRQEKALEEMEEIISSFIAEIKEENELFLDRIQKLDGNLEESKKENPQSQPSVVTEPKQMPMINTYRAAAKSYQTFEKPTGNDDVEELLDLILPQFPEEDKKVKAIQEEVVAEEEIVEKEEEPEEKEKTLLEVVTELEEQGKTIEEIAKQLNKGKTEIELLLKFRQKNHE</sequence>
<proteinExistence type="predicted"/>
<reference evidence="4" key="1">
    <citation type="submission" date="2018-10" db="EMBL/GenBank/DDBJ databases">
        <title>FDA dAtabase for Regulatory Grade micrObial Sequences (FDA-ARGOS): Supporting development and validation of Infectious Disease Dx tests.</title>
        <authorList>
            <person name="Minogue T."/>
            <person name="Wolcott M."/>
            <person name="Wasieloski L."/>
            <person name="Aguilar W."/>
            <person name="Moore D."/>
            <person name="Tallon L."/>
            <person name="Sadzewicz L."/>
            <person name="Sengamalay N."/>
            <person name="Ott S."/>
            <person name="Godinez A."/>
            <person name="Nagaraj S."/>
            <person name="Vavikolanu K."/>
            <person name="Vyas G."/>
            <person name="Nadendla S."/>
            <person name="George J."/>
            <person name="Sichtig H."/>
        </authorList>
    </citation>
    <scope>NUCLEOTIDE SEQUENCE [LARGE SCALE GENOMIC DNA]</scope>
    <source>
        <strain evidence="4">FDAARGOS_343</strain>
    </source>
</reference>
<keyword evidence="2" id="KW-0472">Membrane</keyword>
<keyword evidence="2" id="KW-1133">Transmembrane helix</keyword>
<dbReference type="AlphaFoldDB" id="A0A553SNY2"/>
<organism evidence="3 4">
    <name type="scientific">Niallia circulans</name>
    <name type="common">Bacillus circulans</name>
    <dbReference type="NCBI Taxonomy" id="1397"/>
    <lineage>
        <taxon>Bacteria</taxon>
        <taxon>Bacillati</taxon>
        <taxon>Bacillota</taxon>
        <taxon>Bacilli</taxon>
        <taxon>Bacillales</taxon>
        <taxon>Bacillaceae</taxon>
        <taxon>Niallia</taxon>
    </lineage>
</organism>
<dbReference type="RefSeq" id="WP_185764153.1">
    <property type="nucleotide sequence ID" value="NZ_RIBP01000004.1"/>
</dbReference>